<organism evidence="2 3">
    <name type="scientific">Trichonephila inaurata madagascariensis</name>
    <dbReference type="NCBI Taxonomy" id="2747483"/>
    <lineage>
        <taxon>Eukaryota</taxon>
        <taxon>Metazoa</taxon>
        <taxon>Ecdysozoa</taxon>
        <taxon>Arthropoda</taxon>
        <taxon>Chelicerata</taxon>
        <taxon>Arachnida</taxon>
        <taxon>Araneae</taxon>
        <taxon>Araneomorphae</taxon>
        <taxon>Entelegynae</taxon>
        <taxon>Araneoidea</taxon>
        <taxon>Nephilidae</taxon>
        <taxon>Trichonephila</taxon>
        <taxon>Trichonephila inaurata</taxon>
    </lineage>
</organism>
<dbReference type="SUPFAM" id="SSF158235">
    <property type="entry name" value="SOCS box-like"/>
    <property type="match status" value="1"/>
</dbReference>
<evidence type="ECO:0000259" key="1">
    <source>
        <dbReference type="PROSITE" id="PS50225"/>
    </source>
</evidence>
<evidence type="ECO:0000313" key="2">
    <source>
        <dbReference type="EMBL" id="GFY58077.1"/>
    </source>
</evidence>
<dbReference type="Gene3D" id="1.10.750.20">
    <property type="entry name" value="SOCS box"/>
    <property type="match status" value="1"/>
</dbReference>
<dbReference type="EMBL" id="BMAV01011905">
    <property type="protein sequence ID" value="GFY58077.1"/>
    <property type="molecule type" value="Genomic_DNA"/>
</dbReference>
<reference evidence="2" key="1">
    <citation type="submission" date="2020-08" db="EMBL/GenBank/DDBJ databases">
        <title>Multicomponent nature underlies the extraordinary mechanical properties of spider dragline silk.</title>
        <authorList>
            <person name="Kono N."/>
            <person name="Nakamura H."/>
            <person name="Mori M."/>
            <person name="Yoshida Y."/>
            <person name="Ohtoshi R."/>
            <person name="Malay A.D."/>
            <person name="Moran D.A.P."/>
            <person name="Tomita M."/>
            <person name="Numata K."/>
            <person name="Arakawa K."/>
        </authorList>
    </citation>
    <scope>NUCLEOTIDE SEQUENCE</scope>
</reference>
<dbReference type="SMART" id="SM00253">
    <property type="entry name" value="SOCS"/>
    <property type="match status" value="1"/>
</dbReference>
<name>A0A8X6XSQ8_9ARAC</name>
<comment type="caution">
    <text evidence="2">The sequence shown here is derived from an EMBL/GenBank/DDBJ whole genome shotgun (WGS) entry which is preliminary data.</text>
</comment>
<keyword evidence="3" id="KW-1185">Reference proteome</keyword>
<dbReference type="Proteomes" id="UP000886998">
    <property type="component" value="Unassembled WGS sequence"/>
</dbReference>
<dbReference type="CDD" id="cd03587">
    <property type="entry name" value="SOCS"/>
    <property type="match status" value="1"/>
</dbReference>
<feature type="domain" description="SOCS box" evidence="1">
    <location>
        <begin position="198"/>
        <end position="237"/>
    </location>
</feature>
<dbReference type="AlphaFoldDB" id="A0A8X6XSQ8"/>
<dbReference type="InterPro" id="IPR036036">
    <property type="entry name" value="SOCS_box-like_dom_sf"/>
</dbReference>
<dbReference type="PROSITE" id="PS50225">
    <property type="entry name" value="SOCS"/>
    <property type="match status" value="1"/>
</dbReference>
<accession>A0A8X6XSQ8</accession>
<evidence type="ECO:0000313" key="3">
    <source>
        <dbReference type="Proteomes" id="UP000886998"/>
    </source>
</evidence>
<dbReference type="InterPro" id="IPR001496">
    <property type="entry name" value="SOCS_box"/>
</dbReference>
<dbReference type="Pfam" id="PF07525">
    <property type="entry name" value="SOCS_box"/>
    <property type="match status" value="1"/>
</dbReference>
<proteinExistence type="predicted"/>
<protein>
    <recommendedName>
        <fullName evidence="1">SOCS box domain-containing protein</fullName>
    </recommendedName>
</protein>
<dbReference type="SMART" id="SM00969">
    <property type="entry name" value="SOCS_box"/>
    <property type="match status" value="1"/>
</dbReference>
<gene>
    <name evidence="2" type="ORF">TNIN_384601</name>
</gene>
<dbReference type="OrthoDB" id="6423222at2759"/>
<sequence length="241" mass="28504">MLSERAFDLEFSFVEPPDTLSTFYATCPISIVMLNKLKINLKYFTDSGFSADEFKKEENEMELAKELPYLRVLQCTMEFRTKESPFPINPKRNNSEVFNNSEEIDSFSLKRKYAINKVISFLVLLQVLESPRREIMIQCFRYIWRANITPYVVLQEIEATLDHQKNILKCPPECFKILMFLTRIYKEIFPEMAYGPIRPRSLQHLCRYVIRQQLQKFPGDIANIDKLMLPSGLKSYLWLKI</sequence>
<dbReference type="GO" id="GO:0035556">
    <property type="term" value="P:intracellular signal transduction"/>
    <property type="evidence" value="ECO:0007669"/>
    <property type="project" value="InterPro"/>
</dbReference>